<feature type="compositionally biased region" description="Basic and acidic residues" evidence="1">
    <location>
        <begin position="25"/>
        <end position="34"/>
    </location>
</feature>
<reference evidence="2 3" key="1">
    <citation type="submission" date="2018-11" db="EMBL/GenBank/DDBJ databases">
        <title>Genome sequences of Brenneria nigrifluens and Brenneria rubrifaciens.</title>
        <authorList>
            <person name="Poret-Peterson A.T."/>
            <person name="McClean A.E."/>
            <person name="Kluepfel D.A."/>
        </authorList>
    </citation>
    <scope>NUCLEOTIDE SEQUENCE [LARGE SCALE GENOMIC DNA]</scope>
    <source>
        <strain evidence="2 3">6D370</strain>
    </source>
</reference>
<dbReference type="NCBIfam" id="NF006608">
    <property type="entry name" value="PRK09169.1-2"/>
    <property type="match status" value="3"/>
</dbReference>
<feature type="compositionally biased region" description="Basic and acidic residues" evidence="1">
    <location>
        <begin position="81"/>
        <end position="94"/>
    </location>
</feature>
<dbReference type="GO" id="GO:0015969">
    <property type="term" value="P:guanosine tetraphosphate metabolic process"/>
    <property type="evidence" value="ECO:0007669"/>
    <property type="project" value="InterPro"/>
</dbReference>
<evidence type="ECO:0000313" key="3">
    <source>
        <dbReference type="Proteomes" id="UP000299580"/>
    </source>
</evidence>
<dbReference type="SUPFAM" id="SSF48371">
    <property type="entry name" value="ARM repeat"/>
    <property type="match status" value="3"/>
</dbReference>
<proteinExistence type="predicted"/>
<feature type="region of interest" description="Disordered" evidence="1">
    <location>
        <begin position="1"/>
        <end position="101"/>
    </location>
</feature>
<dbReference type="KEGG" id="brb:EH207_14875"/>
<protein>
    <recommendedName>
        <fullName evidence="4">Type III effector protein (Skwp5)</fullName>
    </recommendedName>
</protein>
<evidence type="ECO:0008006" key="4">
    <source>
        <dbReference type="Google" id="ProtNLM"/>
    </source>
</evidence>
<feature type="region of interest" description="Disordered" evidence="1">
    <location>
        <begin position="121"/>
        <end position="142"/>
    </location>
</feature>
<dbReference type="NCBIfam" id="NF041399">
    <property type="entry name" value="XopAD"/>
    <property type="match status" value="1"/>
</dbReference>
<sequence length="2980" mass="326999">MKIRNFDTAFTAKASPASESTSRPPEAKRVKRESVAQSDPSGSRGRSGRLLQPGLRAQIIGNTHPKTGSSSGGEAGSSRKRPAETSSEHLHSEHASGASRPMPEAGWVEALDYPEHHLEHQEAQTLKAQREEQRHELHRHSDSGFPERCFAMAEDNVLARRNHTGRALIFLQSANDAATNSYWLTRYLVKLAAPHAPPHQPYQFHQCVMECAELAARYFVLHPDWFKGEPLHQYASIASHLGKYPDSEIAMRALACIADEALHVRDIGSLDIRSRTQLVGSFAKNAGSGRCRDAALRIIADSLQDRRCVLGSRDTLMFINALGKWPEHPRAEAAACMLAERIADPHLRLKQKMQAADVTGMLNVFSQWPTRGVIKHQAIVLGNAITEDRDLRQNLGCKEVSRALLALSQWAGEGWARQATLALAAEMRLNRSLLDEMSAESLCDGLNALGKWPAEPVMSEFVSLLAGKVFKDGGLRREMDAQGVSVTLNAFGKWPTAPKVRESVLALADRLAGDAFLRLELDAYSMSVTLNALSKWPTATRVTEAVLALAARLVSDEALRRQMSAQNLGSTLSALSKWPQQRQISEAAMVLAGRLAGDEGLRRQMKPQVVGGALNALSKWPTAPQATDAALALAGRLARDNMMQRQMNDQHVSNSLNALSKWPAAPQAEDAALALAGRLARDGMLRRKMNAQHVSTSLNALSKWPEAAQALEAALALAGRLVRDGALRRQLSAQQVSNSLNALSKWPEVPQAEDAALAVAARLARDETLRRQMNAQQVSTSLNALSKWPTAAPVTEAALVLAGRLVRDEALQRQMNAHDVSASLNALSKWPAAAQALDAALALAGRLAGDEALRRQMSAQHVSNSLNALSKWPEAAQALDAAQALAARLVRDGALRRQMSAQDVSNSLNALSKWPEVPQAEDAALAAAGRLARDGALRRQMTAQHVSNSLNALSKWPAAPQAEDAALALAGRLARDEALRRQMSAQHVSNSLNALSKWPAAPQAADAALALAGRLVSDGTLRRQLSAQQVSNSLTALSKWPEAAQALDAALALAERLVRDEALRRQLNAQEVSSTLNALSKWPEVPQAEDAALVLAARLAGDGTLRRQLNAQQVSNSLNALSKWPAAAQAADAALGLAEQLAGDEALQRQLNAQHMSNSLNALSKWPEAAQALEAALALAARLAGDEVLRRQMNAHDVSNSLNALSKWPAAPQALDAALALAARLAGDEALRRQMNAQGVSNSLNALSKWPEKQQALDAALALAARLNSDEALQRQMNVQEVSATLNALSKWPKTPQARNAGLALAERLVGDSALRERMDALNMSNSLNALSKWSEVPQAEDAARVLAEMLARDGMLRRQMNAQEVSATLNALSKWPASAQALDAVSALAERLVSDEVLRQQLSAQHVSNSLNALSKWPASRQARDAALGLAERLGLDDALCRQLSAQELSLALNALSKWPLEPQARETAWLLAAPLGTHARAWGRFALSDMSQIANAMHTISRNDEQEAAECRTLLEGLSVYLELHPERFGDAGARAIGVLFKAYESLHMPRALRPLARPALARVETLLQENRMRDEPLESVAALCMGLLPLARSSDLLRYRPQALKTLEALQPVVARKIEGYLRREGTLPSGNALHLRDDGEACGTRRPALSFYQVLKAYSLVARQWKIPHVDGERNATKARQEALTRWVQEMTARTQRTIQADLQEMSWNLIAQIEAGDGLYDALDLRLNRETAAIVARHPPITFELAQLRHQLRSPPGRPGALAPGTGATRHIIVDTLGRQVKTDDDETQRPYSFYARLTGQPLVEVELPGEFSAFVLARTFQFQGEPWRFDMFGGSRLNKGAQNKVKDILDGNTSQKSLLPAVRYADTVPGSDFMRLVEKLSPQREDWSRIQRALLEMVPPDHVVEGTLRLGWCADVPGPQHPFRLTGPSGERVALCPNDGCGFLKWTVARQIPAVREMMMAWEASRAGQATASQHTLLKSQVVGQNSIPSQALMHYPRSQAVQEEAHDAMQHRVAEWQANNEHFDLLTLYQMIVSGGYQGRRVRAVPSADERLYLPTITLPGFQRPESDVLLGKPPYDNENLQPIAVSRVVTPADGDSTARFLDQCFSIQYSYTGFDEDSGEDADMLHSKGMLIIPPPGYWSPAHAGQDMVCSREDLKILSRWKSRRERDTLPAQMLCTGSLRVKEILAPGRLGAVPIPELRKRSMDTDGDEAFVYAGYPALAAHIREVMAARGRRRGAVVSFKPPKTATAAFDEQGRYHTGRAREIMNQQLGGKLLGKASIAARRFLAQPDALREKMARGMMFGVYDGVERSLRNGLRRWLADGRDAPALNDLRGQARAAIDRAHLPEAREAAALLHHLTLRLGEGDEERPPAMSDALAQAMPGLAMAYAQATDAPSRIHAVLDNYPVCRLSHEQFPHGQPGLVPGEPELTIRNLFTLAVKVGTDALKSDTGVGLFSKIIDRCEMTERNYAERIRKVPYGKQTAYEVRNGRFNPEQAKTTLASIPTLAAAVMEDAVETLQKAGLLSAPPTAQEQAQTLSPKTLRNTALALNGQARQAQRRITHTLQRLLPGGAYLAGLEHSVKSVSSLEDKLTDQFARHRQDWEQAVAHINDALRYSVVLPHHAFVEAYRQVVVALEDEGHELLQRKNYFARWNMPFRSINVSLREAESGQRWEIQFHTGETFPLKARYHDVYKDQQRLSRQGQTSETVKARMNEALQAFRRVPVPAGCEEIDDWQATTAPARVPRPAPEPAGASSTAGQVEAILTQARQLEHEVTPRLVQALQAHGGQLRRDEQGDWRAFIFKKPASIARKLALIQASGSQGATSTALSVRDALRYEIILPAEKFADRAQAILNLLERERFEAMRLRNGFVEPDTTYAGVNVKLRSTGASSGDRYFEVQFHTRDSLKAKLKSHKDYESLRKLPGDRAADHSDEAWADIQDKRAYLLEKIQGMAACVSLPEHIHRLRAFEHER</sequence>
<gene>
    <name evidence="2" type="ORF">EH207_14875</name>
</gene>
<dbReference type="CDD" id="cd05399">
    <property type="entry name" value="NT_Rel-Spo_like"/>
    <property type="match status" value="1"/>
</dbReference>
<dbReference type="OrthoDB" id="6005969at2"/>
<dbReference type="EMBL" id="CP034035">
    <property type="protein sequence ID" value="QCR09694.1"/>
    <property type="molecule type" value="Genomic_DNA"/>
</dbReference>
<evidence type="ECO:0000313" key="2">
    <source>
        <dbReference type="EMBL" id="QCR09694.1"/>
    </source>
</evidence>
<feature type="compositionally biased region" description="Low complexity" evidence="1">
    <location>
        <begin position="37"/>
        <end position="56"/>
    </location>
</feature>
<evidence type="ECO:0000256" key="1">
    <source>
        <dbReference type="SAM" id="MobiDB-lite"/>
    </source>
</evidence>
<dbReference type="Proteomes" id="UP000299580">
    <property type="component" value="Chromosome"/>
</dbReference>
<name>A0A4P8R202_9GAMM</name>
<accession>A0A4P8R202</accession>
<keyword evidence="3" id="KW-1185">Reference proteome</keyword>
<dbReference type="InterPro" id="IPR016024">
    <property type="entry name" value="ARM-type_fold"/>
</dbReference>
<organism evidence="2 3">
    <name type="scientific">Brenneria rubrifaciens</name>
    <dbReference type="NCBI Taxonomy" id="55213"/>
    <lineage>
        <taxon>Bacteria</taxon>
        <taxon>Pseudomonadati</taxon>
        <taxon>Pseudomonadota</taxon>
        <taxon>Gammaproteobacteria</taxon>
        <taxon>Enterobacterales</taxon>
        <taxon>Pectobacteriaceae</taxon>
        <taxon>Brenneria</taxon>
    </lineage>
</organism>
<dbReference type="InterPro" id="IPR007685">
    <property type="entry name" value="RelA_SpoT"/>
</dbReference>